<comment type="caution">
    <text evidence="1">The sequence shown here is derived from an EMBL/GenBank/DDBJ whole genome shotgun (WGS) entry which is preliminary data.</text>
</comment>
<sequence length="592" mass="66898">MTACFYFLIIFCLCPAESRNLQKPIEEVLNQTRRILNGREVGETMPYMVYLRPALSPPPADANWLCGGVIIHPRYILTSAACIEDVKHFYVISGTHRWIPLHDKSDPCIVNGAKKAVWKCVPKSYVFDGNDFNNIRWMVNDIAVVKVEEDFNFKRRIKGCDFIPKMVSYNNQSLDLEKPGTTASVAGWGSKDRYGDENEVNCKEMLYSDTEEEEEENPDVKRRLIANPEIFEMNPKLNANETRRAKSTVVSGGFCENDHGGPLIVGHGTTAVVIGIISASLTKDITQKCYGPFLYTSVYLKLPSNNPKYKDYRRWLCGGVIVHEEYILTSAACIEDAKNFYVVSGTYKHSEEYDRHNNQSVVKVEDEFDFTQRVRGCDYVPKRICYNNQSDSLEAPETPATTVGWGIRVISKTKCKRRWGSRYYNIIDNYMICTKDLNDHGGPLIVGEGVSAVVIGIISACLVKDRTNKCYGPFLYTSVYRNRVLLNCAIYKDIATDCKQNYRSSITHTETEMSWVDHPDGPAKNEIAKMRRMEEEKRLNQTLSANATSSNSETSSDSSGNSSDSHSTRHPHDEAVQHGGVVLRTFEEKPSS</sequence>
<evidence type="ECO:0000313" key="2">
    <source>
        <dbReference type="Proteomes" id="UP001064048"/>
    </source>
</evidence>
<accession>A0ACC0JGA5</accession>
<organism evidence="1 2">
    <name type="scientific">Choristoneura fumiferana</name>
    <name type="common">Spruce budworm moth</name>
    <name type="synonym">Archips fumiferana</name>
    <dbReference type="NCBI Taxonomy" id="7141"/>
    <lineage>
        <taxon>Eukaryota</taxon>
        <taxon>Metazoa</taxon>
        <taxon>Ecdysozoa</taxon>
        <taxon>Arthropoda</taxon>
        <taxon>Hexapoda</taxon>
        <taxon>Insecta</taxon>
        <taxon>Pterygota</taxon>
        <taxon>Neoptera</taxon>
        <taxon>Endopterygota</taxon>
        <taxon>Lepidoptera</taxon>
        <taxon>Glossata</taxon>
        <taxon>Ditrysia</taxon>
        <taxon>Tortricoidea</taxon>
        <taxon>Tortricidae</taxon>
        <taxon>Tortricinae</taxon>
        <taxon>Choristoneura</taxon>
    </lineage>
</organism>
<gene>
    <name evidence="1" type="ORF">MSG28_014212</name>
</gene>
<keyword evidence="2" id="KW-1185">Reference proteome</keyword>
<evidence type="ECO:0000313" key="1">
    <source>
        <dbReference type="EMBL" id="KAI8423138.1"/>
    </source>
</evidence>
<reference evidence="1 2" key="1">
    <citation type="journal article" date="2022" name="Genome Biol. Evol.">
        <title>The Spruce Budworm Genome: Reconstructing the Evolutionary History of Antifreeze Proteins.</title>
        <authorList>
            <person name="Beliveau C."/>
            <person name="Gagne P."/>
            <person name="Picq S."/>
            <person name="Vernygora O."/>
            <person name="Keeling C.I."/>
            <person name="Pinkney K."/>
            <person name="Doucet D."/>
            <person name="Wen F."/>
            <person name="Johnston J.S."/>
            <person name="Maaroufi H."/>
            <person name="Boyle B."/>
            <person name="Laroche J."/>
            <person name="Dewar K."/>
            <person name="Juretic N."/>
            <person name="Blackburn G."/>
            <person name="Nisole A."/>
            <person name="Brunet B."/>
            <person name="Brandao M."/>
            <person name="Lumley L."/>
            <person name="Duan J."/>
            <person name="Quan G."/>
            <person name="Lucarotti C.J."/>
            <person name="Roe A.D."/>
            <person name="Sperling F.A.H."/>
            <person name="Levesque R.C."/>
            <person name="Cusson M."/>
        </authorList>
    </citation>
    <scope>NUCLEOTIDE SEQUENCE [LARGE SCALE GENOMIC DNA]</scope>
    <source>
        <strain evidence="1">Glfc:IPQL:Cfum</strain>
    </source>
</reference>
<dbReference type="Proteomes" id="UP001064048">
    <property type="component" value="Chromosome 25"/>
</dbReference>
<protein>
    <submittedName>
        <fullName evidence="1">Uncharacterized protein</fullName>
    </submittedName>
</protein>
<name>A0ACC0JGA5_CHOFU</name>
<proteinExistence type="predicted"/>
<dbReference type="EMBL" id="CM046125">
    <property type="protein sequence ID" value="KAI8423138.1"/>
    <property type="molecule type" value="Genomic_DNA"/>
</dbReference>